<keyword evidence="4" id="KW-0560">Oxidoreductase</keyword>
<evidence type="ECO:0000256" key="4">
    <source>
        <dbReference type="ARBA" id="ARBA00023002"/>
    </source>
</evidence>
<feature type="compositionally biased region" description="Polar residues" evidence="5">
    <location>
        <begin position="574"/>
        <end position="584"/>
    </location>
</feature>
<gene>
    <name evidence="7" type="ORF">BGZ95_004530</name>
</gene>
<evidence type="ECO:0000256" key="2">
    <source>
        <dbReference type="ARBA" id="ARBA00022630"/>
    </source>
</evidence>
<evidence type="ECO:0000313" key="8">
    <source>
        <dbReference type="Proteomes" id="UP001194580"/>
    </source>
</evidence>
<keyword evidence="2" id="KW-0285">Flavoprotein</keyword>
<dbReference type="PANTHER" id="PTHR47356">
    <property type="entry name" value="FAD-DEPENDENT MONOOXYGENASE ASQG-RELATED"/>
    <property type="match status" value="1"/>
</dbReference>
<dbReference type="InterPro" id="IPR050562">
    <property type="entry name" value="FAD_mOase_fung"/>
</dbReference>
<dbReference type="Gene3D" id="3.50.50.60">
    <property type="entry name" value="FAD/NAD(P)-binding domain"/>
    <property type="match status" value="2"/>
</dbReference>
<accession>A0AAD4DHR3</accession>
<dbReference type="GO" id="GO:0004497">
    <property type="term" value="F:monooxygenase activity"/>
    <property type="evidence" value="ECO:0007669"/>
    <property type="project" value="InterPro"/>
</dbReference>
<organism evidence="7 8">
    <name type="scientific">Linnemannia exigua</name>
    <dbReference type="NCBI Taxonomy" id="604196"/>
    <lineage>
        <taxon>Eukaryota</taxon>
        <taxon>Fungi</taxon>
        <taxon>Fungi incertae sedis</taxon>
        <taxon>Mucoromycota</taxon>
        <taxon>Mortierellomycotina</taxon>
        <taxon>Mortierellomycetes</taxon>
        <taxon>Mortierellales</taxon>
        <taxon>Mortierellaceae</taxon>
        <taxon>Linnemannia</taxon>
    </lineage>
</organism>
<dbReference type="SUPFAM" id="SSF51905">
    <property type="entry name" value="FAD/NAD(P)-binding domain"/>
    <property type="match status" value="1"/>
</dbReference>
<comment type="similarity">
    <text evidence="1">Belongs to the paxM FAD-dependent monooxygenase family.</text>
</comment>
<evidence type="ECO:0000256" key="3">
    <source>
        <dbReference type="ARBA" id="ARBA00022827"/>
    </source>
</evidence>
<dbReference type="Proteomes" id="UP001194580">
    <property type="component" value="Unassembled WGS sequence"/>
</dbReference>
<evidence type="ECO:0000259" key="6">
    <source>
        <dbReference type="Pfam" id="PF01494"/>
    </source>
</evidence>
<keyword evidence="3" id="KW-0274">FAD</keyword>
<proteinExistence type="inferred from homology"/>
<dbReference type="EMBL" id="JAAAIL010000214">
    <property type="protein sequence ID" value="KAG0278181.1"/>
    <property type="molecule type" value="Genomic_DNA"/>
</dbReference>
<feature type="region of interest" description="Disordered" evidence="5">
    <location>
        <begin position="377"/>
        <end position="403"/>
    </location>
</feature>
<keyword evidence="8" id="KW-1185">Reference proteome</keyword>
<evidence type="ECO:0000313" key="7">
    <source>
        <dbReference type="EMBL" id="KAG0278181.1"/>
    </source>
</evidence>
<sequence>MPRSVLVDLLLDRIPRCKILLGKRVIRIQETTLTPSAVKLGNGSSGVADEGGATGYVTCYCEDGSDYQGSILVGADGTYSAVRKCLYQSLSLNASGDAEDEEMEDEMGEFIRMRTERVMPHQHCIVGVTQPLDPIEFEVLGNEYGEFQALRGEDYKHSIWLMPLKNHRIAWNVFFHFSEDLLQEYKDLQSCPSTPLTPTFNKHTTEGSNYSFPGQYITHSPTTTPTTLSSRRSSFDDGSWQSVSKRVHDRAQAALQDLRHVPNPLSNSQGRFGDLLDKTDPEKISRVTLEQGVFRRWFHGRTVLIGDAAHKSLPYAGQGANQAILDCIYLASKIYSLVKPATVPVSVTPTTGTKVSMPSLPPMATRLCMTRLTSTQLSLPPKSTTTTTSTPHKPTPPAKPQWRTPLTSELTSIFEQYYAERSAIAQQATWGDQGDGSDVGGPVEYNSIQALINETLECGRSSGTFSNKVEGFALQGWQTTIRPRSLRKSKQPLNCQKFTHDNRELLENVHTYVASTMGSGHPTIMIEGGQNVAPQAPFTLQDIAKTEGASKKRERAAPTFKRTAEKMATRHGTSHSLSTQSSAVIESDPGQE</sequence>
<dbReference type="InterPro" id="IPR002938">
    <property type="entry name" value="FAD-bd"/>
</dbReference>
<dbReference type="PANTHER" id="PTHR47356:SF2">
    <property type="entry name" value="FAD-BINDING DOMAIN-CONTAINING PROTEIN-RELATED"/>
    <property type="match status" value="1"/>
</dbReference>
<feature type="region of interest" description="Disordered" evidence="5">
    <location>
        <begin position="545"/>
        <end position="592"/>
    </location>
</feature>
<reference evidence="7" key="1">
    <citation type="journal article" date="2020" name="Fungal Divers.">
        <title>Resolving the Mortierellaceae phylogeny through synthesis of multi-gene phylogenetics and phylogenomics.</title>
        <authorList>
            <person name="Vandepol N."/>
            <person name="Liber J."/>
            <person name="Desiro A."/>
            <person name="Na H."/>
            <person name="Kennedy M."/>
            <person name="Barry K."/>
            <person name="Grigoriev I.V."/>
            <person name="Miller A.N."/>
            <person name="O'Donnell K."/>
            <person name="Stajich J.E."/>
            <person name="Bonito G."/>
        </authorList>
    </citation>
    <scope>NUCLEOTIDE SEQUENCE</scope>
    <source>
        <strain evidence="7">NRRL 28262</strain>
    </source>
</reference>
<evidence type="ECO:0000256" key="1">
    <source>
        <dbReference type="ARBA" id="ARBA00007992"/>
    </source>
</evidence>
<dbReference type="InterPro" id="IPR036188">
    <property type="entry name" value="FAD/NAD-bd_sf"/>
</dbReference>
<dbReference type="GO" id="GO:0071949">
    <property type="term" value="F:FAD binding"/>
    <property type="evidence" value="ECO:0007669"/>
    <property type="project" value="InterPro"/>
</dbReference>
<name>A0AAD4DHR3_9FUNG</name>
<feature type="domain" description="FAD-binding" evidence="6">
    <location>
        <begin position="276"/>
        <end position="338"/>
    </location>
</feature>
<feature type="compositionally biased region" description="Low complexity" evidence="5">
    <location>
        <begin position="377"/>
        <end position="392"/>
    </location>
</feature>
<dbReference type="Pfam" id="PF01494">
    <property type="entry name" value="FAD_binding_3"/>
    <property type="match status" value="1"/>
</dbReference>
<dbReference type="AlphaFoldDB" id="A0AAD4DHR3"/>
<protein>
    <recommendedName>
        <fullName evidence="6">FAD-binding domain-containing protein</fullName>
    </recommendedName>
</protein>
<comment type="caution">
    <text evidence="7">The sequence shown here is derived from an EMBL/GenBank/DDBJ whole genome shotgun (WGS) entry which is preliminary data.</text>
</comment>
<evidence type="ECO:0000256" key="5">
    <source>
        <dbReference type="SAM" id="MobiDB-lite"/>
    </source>
</evidence>